<feature type="domain" description="Sulphur oxidation protein SoxZ" evidence="1">
    <location>
        <begin position="10"/>
        <end position="100"/>
    </location>
</feature>
<name>A0ABV6J268_9PROT</name>
<proteinExistence type="predicted"/>
<keyword evidence="3" id="KW-1185">Reference proteome</keyword>
<accession>A0ABV6J268</accession>
<comment type="caution">
    <text evidence="2">The sequence shown here is derived from an EMBL/GenBank/DDBJ whole genome shotgun (WGS) entry which is preliminary data.</text>
</comment>
<dbReference type="Gene3D" id="2.60.40.10">
    <property type="entry name" value="Immunoglobulins"/>
    <property type="match status" value="1"/>
</dbReference>
<evidence type="ECO:0000259" key="1">
    <source>
        <dbReference type="Pfam" id="PF08770"/>
    </source>
</evidence>
<gene>
    <name evidence="2" type="primary">soxZ</name>
    <name evidence="2" type="ORF">ACFFIC_25785</name>
</gene>
<dbReference type="EMBL" id="JBHLVZ010000085">
    <property type="protein sequence ID" value="MFC0388933.1"/>
    <property type="molecule type" value="Genomic_DNA"/>
</dbReference>
<dbReference type="Proteomes" id="UP001589789">
    <property type="component" value="Unassembled WGS sequence"/>
</dbReference>
<dbReference type="InterPro" id="IPR013783">
    <property type="entry name" value="Ig-like_fold"/>
</dbReference>
<dbReference type="SUPFAM" id="SSF81296">
    <property type="entry name" value="E set domains"/>
    <property type="match status" value="1"/>
</dbReference>
<evidence type="ECO:0000313" key="3">
    <source>
        <dbReference type="Proteomes" id="UP001589789"/>
    </source>
</evidence>
<dbReference type="InterPro" id="IPR030995">
    <property type="entry name" value="SoxZ"/>
</dbReference>
<sequence length="106" mass="11768">MARVLLNVPRSAARGEVIEIRALIQHEMETGYRPGANGEVLPRDIIRRFVCRYGNEVVFQAELFPAISANPFISFTTVATESATLTFHWSGDNGFAQTETRVLAVT</sequence>
<dbReference type="InterPro" id="IPR014756">
    <property type="entry name" value="Ig_E-set"/>
</dbReference>
<dbReference type="InterPro" id="IPR014880">
    <property type="entry name" value="SoxZ_dom"/>
</dbReference>
<dbReference type="RefSeq" id="WP_377055826.1">
    <property type="nucleotide sequence ID" value="NZ_JBHLVZ010000085.1"/>
</dbReference>
<reference evidence="2 3" key="1">
    <citation type="submission" date="2024-09" db="EMBL/GenBank/DDBJ databases">
        <authorList>
            <person name="Sun Q."/>
            <person name="Mori K."/>
        </authorList>
    </citation>
    <scope>NUCLEOTIDE SEQUENCE [LARGE SCALE GENOMIC DNA]</scope>
    <source>
        <strain evidence="2 3">CCM 7468</strain>
    </source>
</reference>
<organism evidence="2 3">
    <name type="scientific">Muricoccus vinaceus</name>
    <dbReference type="NCBI Taxonomy" id="424704"/>
    <lineage>
        <taxon>Bacteria</taxon>
        <taxon>Pseudomonadati</taxon>
        <taxon>Pseudomonadota</taxon>
        <taxon>Alphaproteobacteria</taxon>
        <taxon>Acetobacterales</taxon>
        <taxon>Roseomonadaceae</taxon>
        <taxon>Muricoccus</taxon>
    </lineage>
</organism>
<dbReference type="NCBIfam" id="TIGR04490">
    <property type="entry name" value="SoxZ_true"/>
    <property type="match status" value="1"/>
</dbReference>
<protein>
    <submittedName>
        <fullName evidence="2">Thiosulfate oxidation carrier complex protein SoxZ</fullName>
    </submittedName>
</protein>
<evidence type="ECO:0000313" key="2">
    <source>
        <dbReference type="EMBL" id="MFC0388933.1"/>
    </source>
</evidence>
<dbReference type="Pfam" id="PF08770">
    <property type="entry name" value="SoxZ"/>
    <property type="match status" value="1"/>
</dbReference>